<dbReference type="EMBL" id="LAZR01011488">
    <property type="protein sequence ID" value="KKM61412.1"/>
    <property type="molecule type" value="Genomic_DNA"/>
</dbReference>
<gene>
    <name evidence="2" type="ORF">LCGC14_1532030</name>
</gene>
<dbReference type="AlphaFoldDB" id="A0A0F9LWI9"/>
<comment type="caution">
    <text evidence="2">The sequence shown here is derived from an EMBL/GenBank/DDBJ whole genome shotgun (WGS) entry which is preliminary data.</text>
</comment>
<keyword evidence="1" id="KW-0472">Membrane</keyword>
<sequence length="78" mass="9181">MNKNKLLIGEFIHYSLLFASMLPLVGFVFYITINPIIGLLGVFIWLPIQFFGGQAIVNYLWKKGYYEPDYREFIKQTK</sequence>
<keyword evidence="1" id="KW-1133">Transmembrane helix</keyword>
<feature type="transmembrane region" description="Helical" evidence="1">
    <location>
        <begin position="39"/>
        <end position="61"/>
    </location>
</feature>
<name>A0A0F9LWI9_9ZZZZ</name>
<feature type="transmembrane region" description="Helical" evidence="1">
    <location>
        <begin position="12"/>
        <end position="33"/>
    </location>
</feature>
<reference evidence="2" key="1">
    <citation type="journal article" date="2015" name="Nature">
        <title>Complex archaea that bridge the gap between prokaryotes and eukaryotes.</title>
        <authorList>
            <person name="Spang A."/>
            <person name="Saw J.H."/>
            <person name="Jorgensen S.L."/>
            <person name="Zaremba-Niedzwiedzka K."/>
            <person name="Martijn J."/>
            <person name="Lind A.E."/>
            <person name="van Eijk R."/>
            <person name="Schleper C."/>
            <person name="Guy L."/>
            <person name="Ettema T.J."/>
        </authorList>
    </citation>
    <scope>NUCLEOTIDE SEQUENCE</scope>
</reference>
<keyword evidence="1" id="KW-0812">Transmembrane</keyword>
<proteinExistence type="predicted"/>
<organism evidence="2">
    <name type="scientific">marine sediment metagenome</name>
    <dbReference type="NCBI Taxonomy" id="412755"/>
    <lineage>
        <taxon>unclassified sequences</taxon>
        <taxon>metagenomes</taxon>
        <taxon>ecological metagenomes</taxon>
    </lineage>
</organism>
<protein>
    <submittedName>
        <fullName evidence="2">Uncharacterized protein</fullName>
    </submittedName>
</protein>
<accession>A0A0F9LWI9</accession>
<evidence type="ECO:0000313" key="2">
    <source>
        <dbReference type="EMBL" id="KKM61412.1"/>
    </source>
</evidence>
<evidence type="ECO:0000256" key="1">
    <source>
        <dbReference type="SAM" id="Phobius"/>
    </source>
</evidence>